<dbReference type="Pfam" id="PF08238">
    <property type="entry name" value="Sel1"/>
    <property type="match status" value="2"/>
</dbReference>
<gene>
    <name evidence="8" type="ORF">ASIM_LOCUS10814</name>
</gene>
<feature type="domain" description="Alpha-type protein kinase" evidence="7">
    <location>
        <begin position="91"/>
        <end position="300"/>
    </location>
</feature>
<evidence type="ECO:0000256" key="2">
    <source>
        <dbReference type="ARBA" id="ARBA00022679"/>
    </source>
</evidence>
<protein>
    <recommendedName>
        <fullName evidence="7">Alpha-type protein kinase domain-containing protein</fullName>
    </recommendedName>
</protein>
<keyword evidence="9" id="KW-1185">Reference proteome</keyword>
<dbReference type="OrthoDB" id="301415at2759"/>
<dbReference type="Gene3D" id="3.20.200.10">
    <property type="entry name" value="MHCK/EF2 kinase"/>
    <property type="match status" value="1"/>
</dbReference>
<evidence type="ECO:0000313" key="8">
    <source>
        <dbReference type="EMBL" id="VDK43708.1"/>
    </source>
</evidence>
<evidence type="ECO:0000313" key="9">
    <source>
        <dbReference type="Proteomes" id="UP000267096"/>
    </source>
</evidence>
<dbReference type="CDD" id="cd16967">
    <property type="entry name" value="Alpha_kinase_eEF2K"/>
    <property type="match status" value="1"/>
</dbReference>
<organism evidence="8 9">
    <name type="scientific">Anisakis simplex</name>
    <name type="common">Herring worm</name>
    <dbReference type="NCBI Taxonomy" id="6269"/>
    <lineage>
        <taxon>Eukaryota</taxon>
        <taxon>Metazoa</taxon>
        <taxon>Ecdysozoa</taxon>
        <taxon>Nematoda</taxon>
        <taxon>Chromadorea</taxon>
        <taxon>Rhabditida</taxon>
        <taxon>Spirurina</taxon>
        <taxon>Ascaridomorpha</taxon>
        <taxon>Ascaridoidea</taxon>
        <taxon>Anisakidae</taxon>
        <taxon>Anisakis</taxon>
        <taxon>Anisakis simplex complex</taxon>
    </lineage>
</organism>
<dbReference type="Pfam" id="PF02816">
    <property type="entry name" value="Alpha_kinase"/>
    <property type="match status" value="1"/>
</dbReference>
<dbReference type="GO" id="GO:0004686">
    <property type="term" value="F:elongation factor-2 kinase activity"/>
    <property type="evidence" value="ECO:0007669"/>
    <property type="project" value="InterPro"/>
</dbReference>
<dbReference type="FunFam" id="3.20.200.10:FF:000002">
    <property type="entry name" value="Eukaryotic elongation factor 2 kinase"/>
    <property type="match status" value="1"/>
</dbReference>
<evidence type="ECO:0000256" key="1">
    <source>
        <dbReference type="ARBA" id="ARBA00022527"/>
    </source>
</evidence>
<dbReference type="PANTHER" id="PTHR45992">
    <property type="entry name" value="EUKARYOTIC ELONGATION FACTOR 2 KINASE-RELATED"/>
    <property type="match status" value="1"/>
</dbReference>
<keyword evidence="4" id="KW-0418">Kinase</keyword>
<dbReference type="Gene3D" id="1.25.40.10">
    <property type="entry name" value="Tetratricopeptide repeat domain"/>
    <property type="match status" value="1"/>
</dbReference>
<evidence type="ECO:0000256" key="6">
    <source>
        <dbReference type="SAM" id="MobiDB-lite"/>
    </source>
</evidence>
<keyword evidence="1" id="KW-0723">Serine/threonine-protein kinase</keyword>
<dbReference type="Proteomes" id="UP000267096">
    <property type="component" value="Unassembled WGS sequence"/>
</dbReference>
<keyword evidence="5" id="KW-0067">ATP-binding</keyword>
<evidence type="ECO:0000256" key="4">
    <source>
        <dbReference type="ARBA" id="ARBA00022777"/>
    </source>
</evidence>
<dbReference type="PROSITE" id="PS51158">
    <property type="entry name" value="ALPHA_KINASE"/>
    <property type="match status" value="1"/>
</dbReference>
<evidence type="ECO:0000259" key="7">
    <source>
        <dbReference type="PROSITE" id="PS51158"/>
    </source>
</evidence>
<dbReference type="GO" id="GO:0005524">
    <property type="term" value="F:ATP binding"/>
    <property type="evidence" value="ECO:0007669"/>
    <property type="project" value="UniProtKB-KW"/>
</dbReference>
<sequence>MPVNRKHGAGSDSASDEFGSARISQARSSSESVRSKELIERWKFAAKKSCLFSLTDHIVLQSFRCTPESMPDPWEKFNIAELATLNCIRHRYSPVRKVWSEDRVQIKMHPESFARGAMRECYRVKKLSSFKKNDNWSHAHNYVAKKYIRPIGREVIFEDVRLQMDSKLWAEEFNRHNPPKKIDIMQVCILELIDEPDRPLYHLEHFIEGDYIKYNSNSGFVSDIARKTPQAFSHFTFERSGHQLIVVDIQGVGDLYTDPQIHTASGHGYGDGNLGTKGMALFFHSHICNEICFSMCLTEFDLSYSEVDALRKRSISNEVFSLFISLFIHINFMYHFLTVFSSVSPATTCSNRSSTDGSTKFENYDALDVCEPLTNDDDDDSAMERLRSRTFSNNGGVRSSVSMCSSECVDEYAPLPHNDDCVCERCVEVVVARRTRYRSETESASATTDANDDEMRTAPLERCLSVDSTSSCCSSRLTRVDVCVLIFCALLSTVSKEYDNGSFQESEKEAFWLEARKLSRPAGFLSATEMQQLADISRQTHTTSVLGQVHLDLARYHEVGRFLPKSVSASRNENLKVTTGSDGSAAEESLEYDKEAALYHLDMARRCGVLEAIITTAQIAHGLPHELLKDITNTDYWGDDDCEGFGIELMETAAEMGDRSSMLFVAESYETGRGLGKSPYWPKAVEWYSRAVTFLEDSDDGNEGSMVKPRYEIIQKIAEMYKEGGYGLEQDFTKAYELFTEAAELAMESMRGKLANKLYELAEQCAV</sequence>
<dbReference type="InterPro" id="IPR011990">
    <property type="entry name" value="TPR-like_helical_dom_sf"/>
</dbReference>
<name>A0A3P6RP62_ANISI</name>
<dbReference type="GO" id="GO:0031037">
    <property type="term" value="P:myosin II filament disassembly"/>
    <property type="evidence" value="ECO:0007669"/>
    <property type="project" value="TreeGrafter"/>
</dbReference>
<dbReference type="Gene3D" id="3.30.200.20">
    <property type="entry name" value="Phosphorylase Kinase, domain 1"/>
    <property type="match status" value="2"/>
</dbReference>
<dbReference type="InterPro" id="IPR006597">
    <property type="entry name" value="Sel1-like"/>
</dbReference>
<evidence type="ECO:0000256" key="3">
    <source>
        <dbReference type="ARBA" id="ARBA00022741"/>
    </source>
</evidence>
<dbReference type="InterPro" id="IPR047588">
    <property type="entry name" value="eEF2K_a_kinase_dom"/>
</dbReference>
<dbReference type="InterPro" id="IPR011009">
    <property type="entry name" value="Kinase-like_dom_sf"/>
</dbReference>
<accession>A0A3P6RP62</accession>
<reference evidence="8 9" key="1">
    <citation type="submission" date="2018-11" db="EMBL/GenBank/DDBJ databases">
        <authorList>
            <consortium name="Pathogen Informatics"/>
        </authorList>
    </citation>
    <scope>NUCLEOTIDE SEQUENCE [LARGE SCALE GENOMIC DNA]</scope>
</reference>
<dbReference type="InterPro" id="IPR004166">
    <property type="entry name" value="a-kinase_dom"/>
</dbReference>
<dbReference type="SMART" id="SM00811">
    <property type="entry name" value="Alpha_kinase"/>
    <property type="match status" value="1"/>
</dbReference>
<feature type="region of interest" description="Disordered" evidence="6">
    <location>
        <begin position="1"/>
        <end position="28"/>
    </location>
</feature>
<evidence type="ECO:0000256" key="5">
    <source>
        <dbReference type="ARBA" id="ARBA00022840"/>
    </source>
</evidence>
<keyword evidence="3" id="KW-0547">Nucleotide-binding</keyword>
<dbReference type="PANTHER" id="PTHR45992:SF2">
    <property type="entry name" value="EUKARYOTIC ELONGATION FACTOR 2 KINASE"/>
    <property type="match status" value="1"/>
</dbReference>
<dbReference type="SUPFAM" id="SSF81901">
    <property type="entry name" value="HCP-like"/>
    <property type="match status" value="1"/>
</dbReference>
<dbReference type="AlphaFoldDB" id="A0A3P6RP62"/>
<dbReference type="SUPFAM" id="SSF56112">
    <property type="entry name" value="Protein kinase-like (PK-like)"/>
    <property type="match status" value="1"/>
</dbReference>
<dbReference type="InterPro" id="IPR051852">
    <property type="entry name" value="Alpha-type_PK"/>
</dbReference>
<dbReference type="EMBL" id="UYRR01031020">
    <property type="protein sequence ID" value="VDK43708.1"/>
    <property type="molecule type" value="Genomic_DNA"/>
</dbReference>
<proteinExistence type="predicted"/>
<keyword evidence="2" id="KW-0808">Transferase</keyword>
<dbReference type="GO" id="GO:1903013">
    <property type="term" value="P:response to differentiation-inducing factor 1"/>
    <property type="evidence" value="ECO:0007669"/>
    <property type="project" value="TreeGrafter"/>
</dbReference>